<organism evidence="1 2">
    <name type="scientific">Tritrichomonas musculus</name>
    <dbReference type="NCBI Taxonomy" id="1915356"/>
    <lineage>
        <taxon>Eukaryota</taxon>
        <taxon>Metamonada</taxon>
        <taxon>Parabasalia</taxon>
        <taxon>Tritrichomonadida</taxon>
        <taxon>Tritrichomonadidae</taxon>
        <taxon>Tritrichomonas</taxon>
    </lineage>
</organism>
<evidence type="ECO:0000313" key="1">
    <source>
        <dbReference type="EMBL" id="KAK8884747.1"/>
    </source>
</evidence>
<reference evidence="1 2" key="1">
    <citation type="submission" date="2024-04" db="EMBL/GenBank/DDBJ databases">
        <title>Tritrichomonas musculus Genome.</title>
        <authorList>
            <person name="Alves-Ferreira E."/>
            <person name="Grigg M."/>
            <person name="Lorenzi H."/>
            <person name="Galac M."/>
        </authorList>
    </citation>
    <scope>NUCLEOTIDE SEQUENCE [LARGE SCALE GENOMIC DNA]</scope>
    <source>
        <strain evidence="1 2">EAF2021</strain>
    </source>
</reference>
<sequence>MNLGFCQNADLRCERCQKSIELHQDSGSELQLPFPGEIFYIFNFFKKINCSVSNLDDKNGACEKFKSDLLNSLEYVNSFFKQNSNGILDFEIDDFVLLITNIFISIDIDVEDILIAQFNITIIGYILNFMCYLISSKSNIFQQYYDISFIYKLRKIIIKLSDIQNNNELLNSSQFLFAKLMEDKDFRIKKDFAFWKDIANLIKNDDVISSIYYELSKDAERIGLSSASDFLYSIMSIFPEKENLCSKIQYVKINTQSIVNCIEIIDNELILTQVQNDINHFMPKIVNLIEIRKPISQLRDENMSIEIQNLQIVCFCELMQCFIKKGIIADFQFFTQGNDILSNIMNLFESIISLKDKNFNLFFRTNYSVEVLEQILMLFTIFTAHFKKSLDKKFLHLLVAFALDSPFKIRKAAALLICQMIEIEIISVREDNLFKDSNFYNLLLNLIILPAYEIIEPLLDCLLTLFYESYDFISFILSPEKFDELENLKNSLDDIIENVNNAYVCDLAGDVLCIIKKNSPESNEERSIGSNFENENVFNDY</sequence>
<comment type="caution">
    <text evidence="1">The sequence shown here is derived from an EMBL/GenBank/DDBJ whole genome shotgun (WGS) entry which is preliminary data.</text>
</comment>
<dbReference type="InterPro" id="IPR016024">
    <property type="entry name" value="ARM-type_fold"/>
</dbReference>
<dbReference type="Proteomes" id="UP001470230">
    <property type="component" value="Unassembled WGS sequence"/>
</dbReference>
<name>A0ABR2K2M3_9EUKA</name>
<evidence type="ECO:0000313" key="2">
    <source>
        <dbReference type="Proteomes" id="UP001470230"/>
    </source>
</evidence>
<proteinExistence type="predicted"/>
<accession>A0ABR2K2M3</accession>
<keyword evidence="2" id="KW-1185">Reference proteome</keyword>
<protein>
    <submittedName>
        <fullName evidence="1">Uncharacterized protein</fullName>
    </submittedName>
</protein>
<dbReference type="SUPFAM" id="SSF48371">
    <property type="entry name" value="ARM repeat"/>
    <property type="match status" value="1"/>
</dbReference>
<gene>
    <name evidence="1" type="ORF">M9Y10_043867</name>
</gene>
<dbReference type="EMBL" id="JAPFFF010000008">
    <property type="protein sequence ID" value="KAK8884747.1"/>
    <property type="molecule type" value="Genomic_DNA"/>
</dbReference>